<dbReference type="PIRSF" id="PIRSF001365">
    <property type="entry name" value="DHDPS"/>
    <property type="match status" value="1"/>
</dbReference>
<dbReference type="EMBL" id="JBEPLY010000002">
    <property type="protein sequence ID" value="MET3598680.1"/>
    <property type="molecule type" value="Genomic_DNA"/>
</dbReference>
<dbReference type="GO" id="GO:0008840">
    <property type="term" value="F:4-hydroxy-tetrahydrodipicolinate synthase activity"/>
    <property type="evidence" value="ECO:0007669"/>
    <property type="project" value="UniProtKB-EC"/>
</dbReference>
<comment type="caution">
    <text evidence="3">The sequence shown here is derived from an EMBL/GenBank/DDBJ whole genome shotgun (WGS) entry which is preliminary data.</text>
</comment>
<evidence type="ECO:0000256" key="2">
    <source>
        <dbReference type="PIRNR" id="PIRNR001365"/>
    </source>
</evidence>
<organism evidence="3 4">
    <name type="scientific">Martelella mangrovi</name>
    <dbReference type="NCBI Taxonomy" id="1397477"/>
    <lineage>
        <taxon>Bacteria</taxon>
        <taxon>Pseudomonadati</taxon>
        <taxon>Pseudomonadota</taxon>
        <taxon>Alphaproteobacteria</taxon>
        <taxon>Hyphomicrobiales</taxon>
        <taxon>Aurantimonadaceae</taxon>
        <taxon>Martelella</taxon>
    </lineage>
</organism>
<dbReference type="PRINTS" id="PR00146">
    <property type="entry name" value="DHPICSNTHASE"/>
</dbReference>
<dbReference type="SMART" id="SM01130">
    <property type="entry name" value="DHDPS"/>
    <property type="match status" value="1"/>
</dbReference>
<name>A0ABV2I6X1_9HYPH</name>
<dbReference type="InterPro" id="IPR002220">
    <property type="entry name" value="DapA-like"/>
</dbReference>
<dbReference type="EC" id="4.3.3.7" evidence="3"/>
<keyword evidence="4" id="KW-1185">Reference proteome</keyword>
<protein>
    <submittedName>
        <fullName evidence="3">4-hydroxy-tetrahydrodipicolinate synthase</fullName>
        <ecNumber evidence="3">4.3.3.7</ecNumber>
    </submittedName>
</protein>
<sequence>MSSAKTLFSGLSAFPVTPADENGHVAADRFGRLVAYLAKAGVPSIGALGSTGSYAYLSGAERARALEAAVEAAGNTPVIAGVGALTTADAVSNAKAAKAAGASGLLLAPMSYLPLSDAEVEGLVKTVAAATDLPICLYNNPTTTKFTFSEDLIIRLSAIPTIAAVKNPAPQDGDFAGQLARLRNKVPEAFSIGYSGDWTVSGALSAGADAWYSVLGGIFPAICLDMWRAAGDPARLAAVNEQLAPVWQVFARHSSFRVVHAAAEILGFGPATPVPPLLPLSPEARNEAEKAFTAAGLLETVS</sequence>
<keyword evidence="1 2" id="KW-0456">Lyase</keyword>
<dbReference type="Proteomes" id="UP001549164">
    <property type="component" value="Unassembled WGS sequence"/>
</dbReference>
<proteinExistence type="inferred from homology"/>
<dbReference type="PANTHER" id="PTHR12128">
    <property type="entry name" value="DIHYDRODIPICOLINATE SYNTHASE"/>
    <property type="match status" value="1"/>
</dbReference>
<dbReference type="CDD" id="cd00408">
    <property type="entry name" value="DHDPS-like"/>
    <property type="match status" value="1"/>
</dbReference>
<dbReference type="InterPro" id="IPR013785">
    <property type="entry name" value="Aldolase_TIM"/>
</dbReference>
<evidence type="ECO:0000313" key="4">
    <source>
        <dbReference type="Proteomes" id="UP001549164"/>
    </source>
</evidence>
<dbReference type="Pfam" id="PF00701">
    <property type="entry name" value="DHDPS"/>
    <property type="match status" value="1"/>
</dbReference>
<dbReference type="PANTHER" id="PTHR12128:SF72">
    <property type="entry name" value="DIHYDRODIPICOLINATE SYNTHASE"/>
    <property type="match status" value="1"/>
</dbReference>
<evidence type="ECO:0000256" key="1">
    <source>
        <dbReference type="ARBA" id="ARBA00023239"/>
    </source>
</evidence>
<dbReference type="RefSeq" id="WP_354433048.1">
    <property type="nucleotide sequence ID" value="NZ_JBEPLY010000002.1"/>
</dbReference>
<dbReference type="SUPFAM" id="SSF51569">
    <property type="entry name" value="Aldolase"/>
    <property type="match status" value="1"/>
</dbReference>
<dbReference type="Gene3D" id="3.20.20.70">
    <property type="entry name" value="Aldolase class I"/>
    <property type="match status" value="1"/>
</dbReference>
<evidence type="ECO:0000313" key="3">
    <source>
        <dbReference type="EMBL" id="MET3598680.1"/>
    </source>
</evidence>
<comment type="similarity">
    <text evidence="2">Belongs to the DapA family.</text>
</comment>
<reference evidence="3 4" key="1">
    <citation type="submission" date="2024-06" db="EMBL/GenBank/DDBJ databases">
        <title>Genomic Encyclopedia of Type Strains, Phase IV (KMG-IV): sequencing the most valuable type-strain genomes for metagenomic binning, comparative biology and taxonomic classification.</title>
        <authorList>
            <person name="Goeker M."/>
        </authorList>
    </citation>
    <scope>NUCLEOTIDE SEQUENCE [LARGE SCALE GENOMIC DNA]</scope>
    <source>
        <strain evidence="3 4">DSM 28102</strain>
    </source>
</reference>
<gene>
    <name evidence="3" type="ORF">ABID12_000607</name>
</gene>
<accession>A0ABV2I6X1</accession>